<evidence type="ECO:0000313" key="2">
    <source>
        <dbReference type="Proteomes" id="UP000199180"/>
    </source>
</evidence>
<gene>
    <name evidence="1" type="ORF">SAMN04489858_105246</name>
</gene>
<accession>A0A1I0EP06</accession>
<name>A0A1I0EP06_9RHOB</name>
<protein>
    <submittedName>
        <fullName evidence="1">Uncharacterized protein</fullName>
    </submittedName>
</protein>
<organism evidence="1 2">
    <name type="scientific">Paracoccus homiensis</name>
    <dbReference type="NCBI Taxonomy" id="364199"/>
    <lineage>
        <taxon>Bacteria</taxon>
        <taxon>Pseudomonadati</taxon>
        <taxon>Pseudomonadota</taxon>
        <taxon>Alphaproteobacteria</taxon>
        <taxon>Rhodobacterales</taxon>
        <taxon>Paracoccaceae</taxon>
        <taxon>Paracoccus</taxon>
    </lineage>
</organism>
<proteinExistence type="predicted"/>
<dbReference type="AlphaFoldDB" id="A0A1I0EP06"/>
<sequence length="39" mass="4211">MPVQQLPVWGSVVQVQRVTHPAFLDCPVNLVPISLATGI</sequence>
<evidence type="ECO:0000313" key="1">
    <source>
        <dbReference type="EMBL" id="SET47206.1"/>
    </source>
</evidence>
<dbReference type="STRING" id="364199.SAMN04489858_105246"/>
<reference evidence="1 2" key="1">
    <citation type="submission" date="2016-10" db="EMBL/GenBank/DDBJ databases">
        <authorList>
            <person name="de Groot N.N."/>
        </authorList>
    </citation>
    <scope>NUCLEOTIDE SEQUENCE [LARGE SCALE GENOMIC DNA]</scope>
    <source>
        <strain evidence="1 2">DSM 17862</strain>
    </source>
</reference>
<keyword evidence="2" id="KW-1185">Reference proteome</keyword>
<dbReference type="EMBL" id="FOHO01000005">
    <property type="protein sequence ID" value="SET47206.1"/>
    <property type="molecule type" value="Genomic_DNA"/>
</dbReference>
<dbReference type="Proteomes" id="UP000199180">
    <property type="component" value="Unassembled WGS sequence"/>
</dbReference>